<gene>
    <name evidence="1" type="ORF">ALO91_102407</name>
</gene>
<evidence type="ECO:0000313" key="1">
    <source>
        <dbReference type="EMBL" id="KPW10146.1"/>
    </source>
</evidence>
<accession>A0A0L8ITI2</accession>
<dbReference type="Proteomes" id="UP000050297">
    <property type="component" value="Unassembled WGS sequence"/>
</dbReference>
<dbReference type="AlphaFoldDB" id="A0A0L8ITI2"/>
<dbReference type="EMBL" id="LJPM01000565">
    <property type="protein sequence ID" value="KPW10146.1"/>
    <property type="molecule type" value="Genomic_DNA"/>
</dbReference>
<organism evidence="1 2">
    <name type="scientific">Pseudomonas syringae pv. aceris</name>
    <dbReference type="NCBI Taxonomy" id="199198"/>
    <lineage>
        <taxon>Bacteria</taxon>
        <taxon>Pseudomonadati</taxon>
        <taxon>Pseudomonadota</taxon>
        <taxon>Gammaproteobacteria</taxon>
        <taxon>Pseudomonadales</taxon>
        <taxon>Pseudomonadaceae</taxon>
        <taxon>Pseudomonas</taxon>
        <taxon>Pseudomonas syringae</taxon>
    </lineage>
</organism>
<protein>
    <submittedName>
        <fullName evidence="1">Uncharacterized protein</fullName>
    </submittedName>
</protein>
<sequence>MRVPCCFHRHINAVLARDSDSRSHVPRALADRHNHELSENVPLLREQVRSYGLRPESKTGWRTAKIAAYKIFE</sequence>
<evidence type="ECO:0000313" key="2">
    <source>
        <dbReference type="Proteomes" id="UP000050297"/>
    </source>
</evidence>
<name>A0A0L8ITI2_PSESX</name>
<comment type="caution">
    <text evidence="1">The sequence shown here is derived from an EMBL/GenBank/DDBJ whole genome shotgun (WGS) entry which is preliminary data.</text>
</comment>
<reference evidence="1 2" key="1">
    <citation type="submission" date="2015-09" db="EMBL/GenBank/DDBJ databases">
        <title>Genome announcement of multiple Pseudomonas syringae strains.</title>
        <authorList>
            <person name="Thakur S."/>
            <person name="Wang P.W."/>
            <person name="Gong Y."/>
            <person name="Weir B.S."/>
            <person name="Guttman D.S."/>
        </authorList>
    </citation>
    <scope>NUCLEOTIDE SEQUENCE [LARGE SCALE GENOMIC DNA]</scope>
    <source>
        <strain evidence="1 2">ICMP2802</strain>
    </source>
</reference>
<proteinExistence type="predicted"/>